<sequence>SSGGCLLPTSSVPTSSKSRSKHSLLSPGGFQLHNSNFRLSLNFTYRRPVLASARSDNEKSSTHRRTPLHNLQHVAPRSSPSASHVLPTSHSVSQTQANFLTNRPPYPLERNLTSSTPSTQCATSTTRSPASYSTTKGRGGGHVHHLSSSSKHSRNATNWSIRRNTVLHSTQCSTNTNGKPPHEEPQNTKDTIPLIAPRFHPYEERQTRFHIDEESSCCCRKLAHPHSCQQVKQCRGCAWVFVRLFASEAEGDGDWEADFQTSERCPTVGPGQLEGSEKSRLAETHWCWDWPDGWIGIGFGASCRERSGDTFLETST</sequence>
<accession>A0A3N4HYY0</accession>
<feature type="compositionally biased region" description="Polar residues" evidence="1">
    <location>
        <begin position="78"/>
        <end position="101"/>
    </location>
</feature>
<evidence type="ECO:0000313" key="3">
    <source>
        <dbReference type="Proteomes" id="UP000275078"/>
    </source>
</evidence>
<organism evidence="2 3">
    <name type="scientific">Ascobolus immersus RN42</name>
    <dbReference type="NCBI Taxonomy" id="1160509"/>
    <lineage>
        <taxon>Eukaryota</taxon>
        <taxon>Fungi</taxon>
        <taxon>Dikarya</taxon>
        <taxon>Ascomycota</taxon>
        <taxon>Pezizomycotina</taxon>
        <taxon>Pezizomycetes</taxon>
        <taxon>Pezizales</taxon>
        <taxon>Ascobolaceae</taxon>
        <taxon>Ascobolus</taxon>
    </lineage>
</organism>
<feature type="compositionally biased region" description="Low complexity" evidence="1">
    <location>
        <begin position="1"/>
        <end position="17"/>
    </location>
</feature>
<evidence type="ECO:0000256" key="1">
    <source>
        <dbReference type="SAM" id="MobiDB-lite"/>
    </source>
</evidence>
<evidence type="ECO:0000313" key="2">
    <source>
        <dbReference type="EMBL" id="RPA78889.1"/>
    </source>
</evidence>
<name>A0A3N4HYY0_ASCIM</name>
<feature type="non-terminal residue" evidence="2">
    <location>
        <position position="1"/>
    </location>
</feature>
<proteinExistence type="predicted"/>
<dbReference type="EMBL" id="ML119705">
    <property type="protein sequence ID" value="RPA78889.1"/>
    <property type="molecule type" value="Genomic_DNA"/>
</dbReference>
<protein>
    <submittedName>
        <fullName evidence="2">Uncharacterized protein</fullName>
    </submittedName>
</protein>
<feature type="region of interest" description="Disordered" evidence="1">
    <location>
        <begin position="52"/>
        <end position="160"/>
    </location>
</feature>
<reference evidence="2 3" key="1">
    <citation type="journal article" date="2018" name="Nat. Ecol. Evol.">
        <title>Pezizomycetes genomes reveal the molecular basis of ectomycorrhizal truffle lifestyle.</title>
        <authorList>
            <person name="Murat C."/>
            <person name="Payen T."/>
            <person name="Noel B."/>
            <person name="Kuo A."/>
            <person name="Morin E."/>
            <person name="Chen J."/>
            <person name="Kohler A."/>
            <person name="Krizsan K."/>
            <person name="Balestrini R."/>
            <person name="Da Silva C."/>
            <person name="Montanini B."/>
            <person name="Hainaut M."/>
            <person name="Levati E."/>
            <person name="Barry K.W."/>
            <person name="Belfiori B."/>
            <person name="Cichocki N."/>
            <person name="Clum A."/>
            <person name="Dockter R.B."/>
            <person name="Fauchery L."/>
            <person name="Guy J."/>
            <person name="Iotti M."/>
            <person name="Le Tacon F."/>
            <person name="Lindquist E.A."/>
            <person name="Lipzen A."/>
            <person name="Malagnac F."/>
            <person name="Mello A."/>
            <person name="Molinier V."/>
            <person name="Miyauchi S."/>
            <person name="Poulain J."/>
            <person name="Riccioni C."/>
            <person name="Rubini A."/>
            <person name="Sitrit Y."/>
            <person name="Splivallo R."/>
            <person name="Traeger S."/>
            <person name="Wang M."/>
            <person name="Zifcakova L."/>
            <person name="Wipf D."/>
            <person name="Zambonelli A."/>
            <person name="Paolocci F."/>
            <person name="Nowrousian M."/>
            <person name="Ottonello S."/>
            <person name="Baldrian P."/>
            <person name="Spatafora J.W."/>
            <person name="Henrissat B."/>
            <person name="Nagy L.G."/>
            <person name="Aury J.M."/>
            <person name="Wincker P."/>
            <person name="Grigoriev I.V."/>
            <person name="Bonfante P."/>
            <person name="Martin F.M."/>
        </authorList>
    </citation>
    <scope>NUCLEOTIDE SEQUENCE [LARGE SCALE GENOMIC DNA]</scope>
    <source>
        <strain evidence="2 3">RN42</strain>
    </source>
</reference>
<keyword evidence="3" id="KW-1185">Reference proteome</keyword>
<dbReference type="Proteomes" id="UP000275078">
    <property type="component" value="Unassembled WGS sequence"/>
</dbReference>
<feature type="compositionally biased region" description="Polar residues" evidence="1">
    <location>
        <begin position="111"/>
        <end position="136"/>
    </location>
</feature>
<feature type="region of interest" description="Disordered" evidence="1">
    <location>
        <begin position="1"/>
        <end position="31"/>
    </location>
</feature>
<dbReference type="AlphaFoldDB" id="A0A3N4HYY0"/>
<gene>
    <name evidence="2" type="ORF">BJ508DRAFT_377989</name>
</gene>